<dbReference type="SMART" id="SM00408">
    <property type="entry name" value="IGc2"/>
    <property type="match status" value="1"/>
</dbReference>
<gene>
    <name evidence="7" type="ORF">WA026_015077</name>
</gene>
<evidence type="ECO:0000256" key="2">
    <source>
        <dbReference type="ARBA" id="ARBA00023136"/>
    </source>
</evidence>
<dbReference type="InterPro" id="IPR007110">
    <property type="entry name" value="Ig-like_dom"/>
</dbReference>
<dbReference type="InterPro" id="IPR013162">
    <property type="entry name" value="CD80_C2-set"/>
</dbReference>
<keyword evidence="2" id="KW-0472">Membrane</keyword>
<dbReference type="SUPFAM" id="SSF48726">
    <property type="entry name" value="Immunoglobulin"/>
    <property type="match status" value="1"/>
</dbReference>
<dbReference type="GO" id="GO:0005886">
    <property type="term" value="C:plasma membrane"/>
    <property type="evidence" value="ECO:0007669"/>
    <property type="project" value="TreeGrafter"/>
</dbReference>
<dbReference type="PANTHER" id="PTHR11640:SF154">
    <property type="entry name" value="IRREGULAR CHIASM C-ROUGHEST PROTEIN-LIKE PROTEIN"/>
    <property type="match status" value="1"/>
</dbReference>
<comment type="caution">
    <text evidence="7">The sequence shown here is derived from an EMBL/GenBank/DDBJ whole genome shotgun (WGS) entry which is preliminary data.</text>
</comment>
<dbReference type="Proteomes" id="UP001431783">
    <property type="component" value="Unassembled WGS sequence"/>
</dbReference>
<keyword evidence="8" id="KW-1185">Reference proteome</keyword>
<dbReference type="InterPro" id="IPR013783">
    <property type="entry name" value="Ig-like_fold"/>
</dbReference>
<dbReference type="InterPro" id="IPR003598">
    <property type="entry name" value="Ig_sub2"/>
</dbReference>
<evidence type="ECO:0000256" key="4">
    <source>
        <dbReference type="ARBA" id="ARBA00023180"/>
    </source>
</evidence>
<keyword evidence="3" id="KW-1015">Disulfide bond</keyword>
<evidence type="ECO:0000259" key="6">
    <source>
        <dbReference type="PROSITE" id="PS50835"/>
    </source>
</evidence>
<dbReference type="GO" id="GO:0005911">
    <property type="term" value="C:cell-cell junction"/>
    <property type="evidence" value="ECO:0007669"/>
    <property type="project" value="TreeGrafter"/>
</dbReference>
<evidence type="ECO:0000313" key="8">
    <source>
        <dbReference type="Proteomes" id="UP001431783"/>
    </source>
</evidence>
<evidence type="ECO:0000256" key="1">
    <source>
        <dbReference type="ARBA" id="ARBA00004479"/>
    </source>
</evidence>
<dbReference type="InterPro" id="IPR036179">
    <property type="entry name" value="Ig-like_dom_sf"/>
</dbReference>
<dbReference type="Gene3D" id="2.60.40.10">
    <property type="entry name" value="Immunoglobulins"/>
    <property type="match status" value="2"/>
</dbReference>
<comment type="subcellular location">
    <subcellularLocation>
        <location evidence="1">Membrane</location>
        <topology evidence="1">Single-pass type I membrane protein</topology>
    </subcellularLocation>
</comment>
<sequence length="236" mass="26680">MKFVKLNQGFCLHDVFSHDTFISFTVPPQRPRIEFNGTQVLPGHNLTAMHGEVAVIKCVSHYGNPPPVLKWFLDQTEITPTRRQTNTTELDNPRTWLALSVLELTISKENHGRMLRCVAVHESYSTKSSSIDVRLDVMFVPETRLIGIPTEDVEDLKDTVSIQCLVSANPRASVIWRREGQTQPASLQELLQLSPVIRAHSGLYSCIARNKAGESQPMRIQVDVKCKCTISFDFFM</sequence>
<organism evidence="7 8">
    <name type="scientific">Henosepilachna vigintioctopunctata</name>
    <dbReference type="NCBI Taxonomy" id="420089"/>
    <lineage>
        <taxon>Eukaryota</taxon>
        <taxon>Metazoa</taxon>
        <taxon>Ecdysozoa</taxon>
        <taxon>Arthropoda</taxon>
        <taxon>Hexapoda</taxon>
        <taxon>Insecta</taxon>
        <taxon>Pterygota</taxon>
        <taxon>Neoptera</taxon>
        <taxon>Endopterygota</taxon>
        <taxon>Coleoptera</taxon>
        <taxon>Polyphaga</taxon>
        <taxon>Cucujiformia</taxon>
        <taxon>Coccinelloidea</taxon>
        <taxon>Coccinellidae</taxon>
        <taxon>Epilachninae</taxon>
        <taxon>Epilachnini</taxon>
        <taxon>Henosepilachna</taxon>
    </lineage>
</organism>
<reference evidence="7 8" key="1">
    <citation type="submission" date="2023-03" db="EMBL/GenBank/DDBJ databases">
        <title>Genome insight into feeding habits of ladybird beetles.</title>
        <authorList>
            <person name="Li H.-S."/>
            <person name="Huang Y.-H."/>
            <person name="Pang H."/>
        </authorList>
    </citation>
    <scope>NUCLEOTIDE SEQUENCE [LARGE SCALE GENOMIC DNA]</scope>
    <source>
        <strain evidence="7">SYSU_2023b</strain>
        <tissue evidence="7">Whole body</tissue>
    </source>
</reference>
<feature type="domain" description="Ig-like" evidence="6">
    <location>
        <begin position="141"/>
        <end position="221"/>
    </location>
</feature>
<dbReference type="SMART" id="SM00409">
    <property type="entry name" value="IG"/>
    <property type="match status" value="2"/>
</dbReference>
<keyword evidence="5" id="KW-0393">Immunoglobulin domain</keyword>
<dbReference type="Pfam" id="PF08205">
    <property type="entry name" value="C2-set_2"/>
    <property type="match status" value="1"/>
</dbReference>
<accession>A0AAW1UA95</accession>
<dbReference type="InterPro" id="IPR003599">
    <property type="entry name" value="Ig_sub"/>
</dbReference>
<name>A0AAW1UA95_9CUCU</name>
<dbReference type="PROSITE" id="PS50835">
    <property type="entry name" value="IG_LIKE"/>
    <property type="match status" value="2"/>
</dbReference>
<feature type="domain" description="Ig-like" evidence="6">
    <location>
        <begin position="31"/>
        <end position="134"/>
    </location>
</feature>
<evidence type="ECO:0000256" key="5">
    <source>
        <dbReference type="ARBA" id="ARBA00023319"/>
    </source>
</evidence>
<evidence type="ECO:0000256" key="3">
    <source>
        <dbReference type="ARBA" id="ARBA00023157"/>
    </source>
</evidence>
<proteinExistence type="predicted"/>
<dbReference type="AlphaFoldDB" id="A0AAW1UA95"/>
<dbReference type="GO" id="GO:0098609">
    <property type="term" value="P:cell-cell adhesion"/>
    <property type="evidence" value="ECO:0007669"/>
    <property type="project" value="TreeGrafter"/>
</dbReference>
<dbReference type="InterPro" id="IPR051275">
    <property type="entry name" value="Cell_adhesion_signaling"/>
</dbReference>
<keyword evidence="4" id="KW-0325">Glycoprotein</keyword>
<dbReference type="Pfam" id="PF13927">
    <property type="entry name" value="Ig_3"/>
    <property type="match status" value="1"/>
</dbReference>
<dbReference type="GO" id="GO:0050839">
    <property type="term" value="F:cell adhesion molecule binding"/>
    <property type="evidence" value="ECO:0007669"/>
    <property type="project" value="TreeGrafter"/>
</dbReference>
<dbReference type="CDD" id="cd00096">
    <property type="entry name" value="Ig"/>
    <property type="match status" value="1"/>
</dbReference>
<protein>
    <recommendedName>
        <fullName evidence="6">Ig-like domain-containing protein</fullName>
    </recommendedName>
</protein>
<evidence type="ECO:0000313" key="7">
    <source>
        <dbReference type="EMBL" id="KAK9876841.1"/>
    </source>
</evidence>
<dbReference type="EMBL" id="JARQZJ010000038">
    <property type="protein sequence ID" value="KAK9876841.1"/>
    <property type="molecule type" value="Genomic_DNA"/>
</dbReference>
<dbReference type="PANTHER" id="PTHR11640">
    <property type="entry name" value="NEPHRIN"/>
    <property type="match status" value="1"/>
</dbReference>